<keyword evidence="2" id="KW-0238">DNA-binding</keyword>
<dbReference type="SMART" id="SM00354">
    <property type="entry name" value="HTH_LACI"/>
    <property type="match status" value="1"/>
</dbReference>
<dbReference type="GO" id="GO:0003700">
    <property type="term" value="F:DNA-binding transcription factor activity"/>
    <property type="evidence" value="ECO:0007669"/>
    <property type="project" value="TreeGrafter"/>
</dbReference>
<keyword evidence="3" id="KW-0804">Transcription</keyword>
<dbReference type="Proteomes" id="UP001419084">
    <property type="component" value="Unassembled WGS sequence"/>
</dbReference>
<evidence type="ECO:0000313" key="6">
    <source>
        <dbReference type="EMBL" id="GLB28935.1"/>
    </source>
</evidence>
<dbReference type="RefSeq" id="WP_117417994.1">
    <property type="nucleotide sequence ID" value="NZ_BRPJ01000016.1"/>
</dbReference>
<dbReference type="PANTHER" id="PTHR30146">
    <property type="entry name" value="LACI-RELATED TRANSCRIPTIONAL REPRESSOR"/>
    <property type="match status" value="1"/>
</dbReference>
<dbReference type="AlphaFoldDB" id="A0A3E2NA83"/>
<keyword evidence="9" id="KW-1185">Reference proteome</keyword>
<keyword evidence="1" id="KW-0805">Transcription regulation</keyword>
<name>A0A3E2NA83_9FIRM</name>
<dbReference type="Gene3D" id="3.40.50.2300">
    <property type="match status" value="2"/>
</dbReference>
<dbReference type="Gene3D" id="1.10.260.40">
    <property type="entry name" value="lambda repressor-like DNA-binding domains"/>
    <property type="match status" value="1"/>
</dbReference>
<feature type="domain" description="HTH lacI-type" evidence="4">
    <location>
        <begin position="2"/>
        <end position="55"/>
    </location>
</feature>
<evidence type="ECO:0000256" key="1">
    <source>
        <dbReference type="ARBA" id="ARBA00023015"/>
    </source>
</evidence>
<comment type="caution">
    <text evidence="7">The sequence shown here is derived from an EMBL/GenBank/DDBJ whole genome shotgun (WGS) entry which is preliminary data.</text>
</comment>
<evidence type="ECO:0000256" key="3">
    <source>
        <dbReference type="ARBA" id="ARBA00023163"/>
    </source>
</evidence>
<dbReference type="Proteomes" id="UP000260680">
    <property type="component" value="Unassembled WGS sequence"/>
</dbReference>
<dbReference type="PANTHER" id="PTHR30146:SF154">
    <property type="entry name" value="TRANSCRIPTION REGULATOR, MEMBER OF GALR FAMILY"/>
    <property type="match status" value="1"/>
</dbReference>
<evidence type="ECO:0000259" key="4">
    <source>
        <dbReference type="PROSITE" id="PS50932"/>
    </source>
</evidence>
<dbReference type="PROSITE" id="PS50932">
    <property type="entry name" value="HTH_LACI_2"/>
    <property type="match status" value="1"/>
</dbReference>
<dbReference type="InterPro" id="IPR001387">
    <property type="entry name" value="Cro/C1-type_HTH"/>
</dbReference>
<dbReference type="Pfam" id="PF00356">
    <property type="entry name" value="LacI"/>
    <property type="match status" value="1"/>
</dbReference>
<gene>
    <name evidence="6" type="primary">scrR</name>
    <name evidence="7" type="ORF">DS742_16050</name>
    <name evidence="6" type="ORF">LAD12857_08580</name>
</gene>
<dbReference type="EMBL" id="QOHO01000050">
    <property type="protein sequence ID" value="RFZ77917.1"/>
    <property type="molecule type" value="Genomic_DNA"/>
</dbReference>
<reference evidence="6 9" key="2">
    <citation type="journal article" date="2024" name="Int. J. Syst. Evol. Microbiol.">
        <title>Lacrimispora brassicae sp. nov. isolated from fermented cabbage, and proposal of Clostridium indicum Gundawar et al. 2019 and Clostridium methoxybenzovorans Mechichi et al. 1999 as heterotypic synonyms of Lacrimispora amygdalina (Parshina et al. 2003) Haas and Blanchard 2020 and Lacrimispora indolis (McClung and McCoy 1957) Haas and Blanchard 2020, respectively.</title>
        <authorList>
            <person name="Kobayashi H."/>
            <person name="Tanizawa Y."/>
            <person name="Sakamoto M."/>
            <person name="Ohkuma M."/>
            <person name="Tohno M."/>
        </authorList>
    </citation>
    <scope>NUCLEOTIDE SEQUENCE [LARGE SCALE GENOMIC DNA]</scope>
    <source>
        <strain evidence="6 9">DSM 12857</strain>
    </source>
</reference>
<feature type="domain" description="HTH cro/C1-type" evidence="5">
    <location>
        <begin position="3"/>
        <end position="45"/>
    </location>
</feature>
<dbReference type="PROSITE" id="PS50943">
    <property type="entry name" value="HTH_CROC1"/>
    <property type="match status" value="1"/>
</dbReference>
<dbReference type="InterPro" id="IPR010982">
    <property type="entry name" value="Lambda_DNA-bd_dom_sf"/>
</dbReference>
<reference evidence="7 8" key="1">
    <citation type="submission" date="2018-07" db="EMBL/GenBank/DDBJ databases">
        <title>New species, Clostridium PI-S10-A1B.</title>
        <authorList>
            <person name="Krishna G."/>
            <person name="Summeta K."/>
            <person name="Shikha S."/>
            <person name="Prabhu P.B."/>
            <person name="Suresh K."/>
        </authorList>
    </citation>
    <scope>NUCLEOTIDE SEQUENCE [LARGE SCALE GENOMIC DNA]</scope>
    <source>
        <strain evidence="7 8">PI-S10-A1B</strain>
    </source>
</reference>
<dbReference type="OrthoDB" id="3180992at2"/>
<evidence type="ECO:0000259" key="5">
    <source>
        <dbReference type="PROSITE" id="PS50943"/>
    </source>
</evidence>
<evidence type="ECO:0000313" key="7">
    <source>
        <dbReference type="EMBL" id="RFZ77917.1"/>
    </source>
</evidence>
<dbReference type="InterPro" id="IPR000843">
    <property type="entry name" value="HTH_LacI"/>
</dbReference>
<dbReference type="Pfam" id="PF13377">
    <property type="entry name" value="Peripla_BP_3"/>
    <property type="match status" value="1"/>
</dbReference>
<protein>
    <submittedName>
        <fullName evidence="7">LacI family transcriptional regulator</fullName>
    </submittedName>
</protein>
<proteinExistence type="predicted"/>
<accession>A0A3E2NA83</accession>
<dbReference type="GO" id="GO:0000976">
    <property type="term" value="F:transcription cis-regulatory region binding"/>
    <property type="evidence" value="ECO:0007669"/>
    <property type="project" value="TreeGrafter"/>
</dbReference>
<dbReference type="SUPFAM" id="SSF47413">
    <property type="entry name" value="lambda repressor-like DNA-binding domains"/>
    <property type="match status" value="1"/>
</dbReference>
<dbReference type="CDD" id="cd01392">
    <property type="entry name" value="HTH_LacI"/>
    <property type="match status" value="1"/>
</dbReference>
<sequence length="331" mass="36278">MASIKEIAEMSGVAKSTVSRYLNQGSVSEKTAERIEKVIKKTGYSPNQFAQSLKAKKTKIIGVIIPRLNSNAMSETLLGIDDVLQMNGFQMIISNTNQNIDREIESIYSLAKQKVSGIILAATVITDKHKRAFDEISIPMVVIGQQVPGVPSVIHDDYQAGYCLGNYIFQRGHRFVTYLGIPETDISVGIKRKQGVIRASGEYENIVLNIEETSFSSQDAVIMAKKILAGKNQPTAIIAATDNIAVGVLKACCLLDIKVPEQLSIVGVGGDKITDLVYPGITTIKFFFREAGGTAAKSLLKLLEHEQTQEVIVSPYELIERFSVDKPQQKK</sequence>
<organism evidence="7 8">
    <name type="scientific">Lacrimispora amygdalina</name>
    <dbReference type="NCBI Taxonomy" id="253257"/>
    <lineage>
        <taxon>Bacteria</taxon>
        <taxon>Bacillati</taxon>
        <taxon>Bacillota</taxon>
        <taxon>Clostridia</taxon>
        <taxon>Lachnospirales</taxon>
        <taxon>Lachnospiraceae</taxon>
        <taxon>Lacrimispora</taxon>
    </lineage>
</organism>
<dbReference type="InterPro" id="IPR028082">
    <property type="entry name" value="Peripla_BP_I"/>
</dbReference>
<dbReference type="CDD" id="cd01542">
    <property type="entry name" value="PBP1_TreR-like"/>
    <property type="match status" value="1"/>
</dbReference>
<evidence type="ECO:0000313" key="8">
    <source>
        <dbReference type="Proteomes" id="UP000260680"/>
    </source>
</evidence>
<dbReference type="InterPro" id="IPR046335">
    <property type="entry name" value="LacI/GalR-like_sensor"/>
</dbReference>
<dbReference type="EMBL" id="BRPJ01000016">
    <property type="protein sequence ID" value="GLB28935.1"/>
    <property type="molecule type" value="Genomic_DNA"/>
</dbReference>
<evidence type="ECO:0000256" key="2">
    <source>
        <dbReference type="ARBA" id="ARBA00023125"/>
    </source>
</evidence>
<dbReference type="SUPFAM" id="SSF53822">
    <property type="entry name" value="Periplasmic binding protein-like I"/>
    <property type="match status" value="1"/>
</dbReference>
<evidence type="ECO:0000313" key="9">
    <source>
        <dbReference type="Proteomes" id="UP001419084"/>
    </source>
</evidence>